<proteinExistence type="predicted"/>
<evidence type="ECO:0000313" key="3">
    <source>
        <dbReference type="Proteomes" id="UP001249851"/>
    </source>
</evidence>
<dbReference type="Gene3D" id="1.20.930.20">
    <property type="entry name" value="Adaptor protein Cbl, N-terminal domain"/>
    <property type="match status" value="1"/>
</dbReference>
<dbReference type="EMBL" id="JARQWQ010000065">
    <property type="protein sequence ID" value="KAK2554968.1"/>
    <property type="molecule type" value="Genomic_DNA"/>
</dbReference>
<accession>A0AAD9Q5C7</accession>
<name>A0AAD9Q5C7_ACRCE</name>
<sequence length="218" mass="25001">MKKLSFEGLEKRSFKSRLQSLRGGFYIQMKNQESAKAMMANNAESCFATPGSIFALVDKIHWAIAVAKHNKAYVLRFVSLIKQITKVLNGADMKFIRQAEFYSDLRETLLKIETHVKESSTRGKLMNKLMAKKNQKSFEEFEQQVEHLITRIVFSFAQRVQLLNLARQTRKKRQRALSEIEEEEQSHESSTGSCCSSACTVEEEPSGELPNEEEIGER</sequence>
<protein>
    <submittedName>
        <fullName evidence="2">Uncharacterized protein</fullName>
    </submittedName>
</protein>
<reference evidence="2" key="2">
    <citation type="journal article" date="2023" name="Science">
        <title>Genomic signatures of disease resistance in endangered staghorn corals.</title>
        <authorList>
            <person name="Vollmer S.V."/>
            <person name="Selwyn J.D."/>
            <person name="Despard B.A."/>
            <person name="Roesel C.L."/>
        </authorList>
    </citation>
    <scope>NUCLEOTIDE SEQUENCE</scope>
    <source>
        <strain evidence="2">K2</strain>
    </source>
</reference>
<feature type="compositionally biased region" description="Low complexity" evidence="1">
    <location>
        <begin position="188"/>
        <end position="199"/>
    </location>
</feature>
<feature type="region of interest" description="Disordered" evidence="1">
    <location>
        <begin position="176"/>
        <end position="218"/>
    </location>
</feature>
<evidence type="ECO:0000256" key="1">
    <source>
        <dbReference type="SAM" id="MobiDB-lite"/>
    </source>
</evidence>
<comment type="caution">
    <text evidence="2">The sequence shown here is derived from an EMBL/GenBank/DDBJ whole genome shotgun (WGS) entry which is preliminary data.</text>
</comment>
<dbReference type="Proteomes" id="UP001249851">
    <property type="component" value="Unassembled WGS sequence"/>
</dbReference>
<dbReference type="GO" id="GO:0007166">
    <property type="term" value="P:cell surface receptor signaling pathway"/>
    <property type="evidence" value="ECO:0007669"/>
    <property type="project" value="InterPro"/>
</dbReference>
<gene>
    <name evidence="2" type="ORF">P5673_023307</name>
</gene>
<organism evidence="2 3">
    <name type="scientific">Acropora cervicornis</name>
    <name type="common">Staghorn coral</name>
    <dbReference type="NCBI Taxonomy" id="6130"/>
    <lineage>
        <taxon>Eukaryota</taxon>
        <taxon>Metazoa</taxon>
        <taxon>Cnidaria</taxon>
        <taxon>Anthozoa</taxon>
        <taxon>Hexacorallia</taxon>
        <taxon>Scleractinia</taxon>
        <taxon>Astrocoeniina</taxon>
        <taxon>Acroporidae</taxon>
        <taxon>Acropora</taxon>
    </lineage>
</organism>
<reference evidence="2" key="1">
    <citation type="journal article" date="2023" name="G3 (Bethesda)">
        <title>Whole genome assembly and annotation of the endangered Caribbean coral Acropora cervicornis.</title>
        <authorList>
            <person name="Selwyn J.D."/>
            <person name="Vollmer S.V."/>
        </authorList>
    </citation>
    <scope>NUCLEOTIDE SEQUENCE</scope>
    <source>
        <strain evidence="2">K2</strain>
    </source>
</reference>
<dbReference type="InterPro" id="IPR036537">
    <property type="entry name" value="Adaptor_Cbl_N_dom_sf"/>
</dbReference>
<evidence type="ECO:0000313" key="2">
    <source>
        <dbReference type="EMBL" id="KAK2554968.1"/>
    </source>
</evidence>
<dbReference type="AlphaFoldDB" id="A0AAD9Q5C7"/>
<keyword evidence="3" id="KW-1185">Reference proteome</keyword>
<feature type="compositionally biased region" description="Acidic residues" evidence="1">
    <location>
        <begin position="201"/>
        <end position="218"/>
    </location>
</feature>